<gene>
    <name evidence="1" type="ORF">ALOHA_HF4000093M11ctg1g16</name>
</gene>
<dbReference type="EMBL" id="EU016578">
    <property type="protein sequence ID" value="ABZ06530.1"/>
    <property type="molecule type" value="Genomic_DNA"/>
</dbReference>
<proteinExistence type="predicted"/>
<protein>
    <recommendedName>
        <fullName evidence="2">50S ribosomal protein L7/L12</fullName>
    </recommendedName>
</protein>
<sequence length="216" mass="23466">MMFYEFNSISLKFYSVTVQREIVYNFISDVIKLELFGELFELSKVGGEQKRITEKQAPCPRKDTVKTKNYLISALAPASSSFFLTSSASSLETPSLIALGAASTASLASLSPNPVIVRTSLMTLIFFSPKLVRITSNSVFSSTAASDFPPSATGAATAAEAALTPNFSSISFTSSDISNTDMLAIKSITWSFVIFAILFLRQRLKSSSLVAWEECE</sequence>
<evidence type="ECO:0000313" key="1">
    <source>
        <dbReference type="EMBL" id="ABZ06530.1"/>
    </source>
</evidence>
<reference evidence="1" key="1">
    <citation type="journal article" date="2008" name="ISME J.">
        <title>Genomic patterns of recombination, clonal divergence and environment in marine microbial populations.</title>
        <authorList>
            <person name="Konstantinidis K.T."/>
            <person name="Delong E.F."/>
        </authorList>
    </citation>
    <scope>NUCLEOTIDE SEQUENCE</scope>
</reference>
<dbReference type="AlphaFoldDB" id="B3T1S1"/>
<name>B3T1S1_9ZZZZ</name>
<evidence type="ECO:0008006" key="2">
    <source>
        <dbReference type="Google" id="ProtNLM"/>
    </source>
</evidence>
<organism evidence="1">
    <name type="scientific">uncultured marine microorganism HF4000_093M11</name>
    <dbReference type="NCBI Taxonomy" id="455519"/>
    <lineage>
        <taxon>unclassified sequences</taxon>
        <taxon>environmental samples</taxon>
    </lineage>
</organism>
<dbReference type="AntiFam" id="ANF00182">
    <property type="entry name" value="Shadow ORF (opposite rplL)"/>
</dbReference>
<accession>B3T1S1</accession>